<dbReference type="Proteomes" id="UP000537592">
    <property type="component" value="Unassembled WGS sequence"/>
</dbReference>
<dbReference type="PANTHER" id="PTHR30050:SF5">
    <property type="entry name" value="DNAA REGULATORY INACTIVATOR HDA"/>
    <property type="match status" value="1"/>
</dbReference>
<dbReference type="GO" id="GO:0006270">
    <property type="term" value="P:DNA replication initiation"/>
    <property type="evidence" value="ECO:0007669"/>
    <property type="project" value="TreeGrafter"/>
</dbReference>
<name>A0A7W5Z140_9HYPH</name>
<feature type="region of interest" description="Disordered" evidence="1">
    <location>
        <begin position="234"/>
        <end position="257"/>
    </location>
</feature>
<keyword evidence="3" id="KW-1185">Reference proteome</keyword>
<sequence>MSDMPPAPRQLPLEWPVDTRFEAEDFLVGPSNEQAFAMLANWPDWPDPLLRLVGPEGAGKTHLATIWATRSGARIVPVDMVTADTVEELAAHGVIVIEDADTGTRDEHALFHLVNAVRRKGLSGGASMLVTARTAPEDWGLATPDLLSRMRLSPFVATGAPDDALLRAVLVKLFTDRQLAVDISVVEALARRMERSFAAARALVAVLDRESLSDGRRITRSFALAVLDRWEAAGEETGAAEPGAVEILGQDADESPT</sequence>
<protein>
    <submittedName>
        <fullName evidence="2">Chromosomal replication initiation ATPase DnaA</fullName>
    </submittedName>
</protein>
<dbReference type="Gene3D" id="1.10.8.60">
    <property type="match status" value="1"/>
</dbReference>
<dbReference type="EMBL" id="JACICC010000001">
    <property type="protein sequence ID" value="MBB3808120.1"/>
    <property type="molecule type" value="Genomic_DNA"/>
</dbReference>
<organism evidence="2 3">
    <name type="scientific">Pseudochelatococcus contaminans</name>
    <dbReference type="NCBI Taxonomy" id="1538103"/>
    <lineage>
        <taxon>Bacteria</taxon>
        <taxon>Pseudomonadati</taxon>
        <taxon>Pseudomonadota</taxon>
        <taxon>Alphaproteobacteria</taxon>
        <taxon>Hyphomicrobiales</taxon>
        <taxon>Chelatococcaceae</taxon>
        <taxon>Pseudochelatococcus</taxon>
    </lineage>
</organism>
<dbReference type="SUPFAM" id="SSF52540">
    <property type="entry name" value="P-loop containing nucleoside triphosphate hydrolases"/>
    <property type="match status" value="1"/>
</dbReference>
<dbReference type="PANTHER" id="PTHR30050">
    <property type="entry name" value="CHROMOSOMAL REPLICATION INITIATOR PROTEIN DNAA"/>
    <property type="match status" value="1"/>
</dbReference>
<accession>A0A7W5Z140</accession>
<dbReference type="GO" id="GO:0005886">
    <property type="term" value="C:plasma membrane"/>
    <property type="evidence" value="ECO:0007669"/>
    <property type="project" value="TreeGrafter"/>
</dbReference>
<feature type="compositionally biased region" description="Low complexity" evidence="1">
    <location>
        <begin position="235"/>
        <end position="246"/>
    </location>
</feature>
<comment type="caution">
    <text evidence="2">The sequence shown here is derived from an EMBL/GenBank/DDBJ whole genome shotgun (WGS) entry which is preliminary data.</text>
</comment>
<gene>
    <name evidence="2" type="ORF">FHS81_000174</name>
</gene>
<reference evidence="2 3" key="1">
    <citation type="submission" date="2020-08" db="EMBL/GenBank/DDBJ databases">
        <title>Genomic Encyclopedia of Type Strains, Phase IV (KMG-IV): sequencing the most valuable type-strain genomes for metagenomic binning, comparative biology and taxonomic classification.</title>
        <authorList>
            <person name="Goeker M."/>
        </authorList>
    </citation>
    <scope>NUCLEOTIDE SEQUENCE [LARGE SCALE GENOMIC DNA]</scope>
    <source>
        <strain evidence="2 3">DSM 28760</strain>
    </source>
</reference>
<evidence type="ECO:0000313" key="3">
    <source>
        <dbReference type="Proteomes" id="UP000537592"/>
    </source>
</evidence>
<dbReference type="GO" id="GO:0003688">
    <property type="term" value="F:DNA replication origin binding"/>
    <property type="evidence" value="ECO:0007669"/>
    <property type="project" value="TreeGrafter"/>
</dbReference>
<dbReference type="InterPro" id="IPR027417">
    <property type="entry name" value="P-loop_NTPase"/>
</dbReference>
<dbReference type="Gene3D" id="3.40.50.300">
    <property type="entry name" value="P-loop containing nucleotide triphosphate hydrolases"/>
    <property type="match status" value="1"/>
</dbReference>
<evidence type="ECO:0000256" key="1">
    <source>
        <dbReference type="SAM" id="MobiDB-lite"/>
    </source>
</evidence>
<evidence type="ECO:0000313" key="2">
    <source>
        <dbReference type="EMBL" id="MBB3808120.1"/>
    </source>
</evidence>
<proteinExistence type="predicted"/>
<dbReference type="AlphaFoldDB" id="A0A7W5Z140"/>